<evidence type="ECO:0000256" key="24">
    <source>
        <dbReference type="ARBA" id="ARBA00047500"/>
    </source>
</evidence>
<dbReference type="Gene3D" id="1.10.1200.10">
    <property type="entry name" value="ACP-like"/>
    <property type="match status" value="1"/>
</dbReference>
<dbReference type="InterPro" id="IPR013968">
    <property type="entry name" value="PKS_KR"/>
</dbReference>
<comment type="catalytic activity">
    <reaction evidence="25">
        <text>dodecanoyl-[ACP] + malonyl-[ACP] + H(+) = 3-oxotetradecanoyl-[ACP] + holo-[ACP] + CO2</text>
        <dbReference type="Rhea" id="RHEA:41884"/>
        <dbReference type="Rhea" id="RHEA-COMP:9623"/>
        <dbReference type="Rhea" id="RHEA-COMP:9644"/>
        <dbReference type="Rhea" id="RHEA-COMP:9645"/>
        <dbReference type="Rhea" id="RHEA-COMP:9685"/>
        <dbReference type="ChEBI" id="CHEBI:15378"/>
        <dbReference type="ChEBI" id="CHEBI:16526"/>
        <dbReference type="ChEBI" id="CHEBI:64479"/>
        <dbReference type="ChEBI" id="CHEBI:65264"/>
        <dbReference type="ChEBI" id="CHEBI:78449"/>
        <dbReference type="ChEBI" id="CHEBI:78473"/>
    </reaction>
    <physiologicalReaction direction="left-to-right" evidence="25">
        <dbReference type="Rhea" id="RHEA:41885"/>
    </physiologicalReaction>
</comment>
<comment type="catalytic activity">
    <reaction evidence="13">
        <text>a (3R)-hydroxyacyl-[ACP] = a (2E)-enoyl-[ACP] + H2O</text>
        <dbReference type="Rhea" id="RHEA:13097"/>
        <dbReference type="Rhea" id="RHEA-COMP:9925"/>
        <dbReference type="Rhea" id="RHEA-COMP:9945"/>
        <dbReference type="ChEBI" id="CHEBI:15377"/>
        <dbReference type="ChEBI" id="CHEBI:78784"/>
        <dbReference type="ChEBI" id="CHEBI:78827"/>
        <dbReference type="EC" id="4.2.1.59"/>
    </reaction>
    <physiologicalReaction direction="left-to-right" evidence="13">
        <dbReference type="Rhea" id="RHEA:13098"/>
    </physiologicalReaction>
</comment>
<dbReference type="Pfam" id="PF00975">
    <property type="entry name" value="Thioesterase"/>
    <property type="match status" value="1"/>
</dbReference>
<dbReference type="SUPFAM" id="SSF55048">
    <property type="entry name" value="Probable ACP-binding domain of malonyl-CoA ACP transacylase"/>
    <property type="match status" value="1"/>
</dbReference>
<feature type="region of interest" description="C-terminal hotdog fold" evidence="49">
    <location>
        <begin position="999"/>
        <end position="1129"/>
    </location>
</feature>
<comment type="catalytic activity">
    <reaction evidence="24">
        <text>(2E)-butenoyl-[ACP] + NADPH + H(+) = butanoyl-[ACP] + NADP(+)</text>
        <dbReference type="Rhea" id="RHEA:41812"/>
        <dbReference type="Rhea" id="RHEA-COMP:9627"/>
        <dbReference type="Rhea" id="RHEA-COMP:9628"/>
        <dbReference type="ChEBI" id="CHEBI:15378"/>
        <dbReference type="ChEBI" id="CHEBI:57783"/>
        <dbReference type="ChEBI" id="CHEBI:58349"/>
        <dbReference type="ChEBI" id="CHEBI:78453"/>
        <dbReference type="ChEBI" id="CHEBI:78454"/>
    </reaction>
    <physiologicalReaction direction="left-to-right" evidence="24">
        <dbReference type="Rhea" id="RHEA:41813"/>
    </physiologicalReaction>
</comment>
<protein>
    <submittedName>
        <fullName evidence="54">Fatty acid synthase</fullName>
    </submittedName>
</protein>
<comment type="catalytic activity">
    <reaction evidence="30">
        <text>hexadecanoyl-[ACP] + malonyl-[ACP] + H(+) = 3-oxooctadecanoyl-[ACP] + holo-[ACP] + CO2</text>
        <dbReference type="Rhea" id="RHEA:41916"/>
        <dbReference type="Rhea" id="RHEA-COMP:9623"/>
        <dbReference type="Rhea" id="RHEA-COMP:9652"/>
        <dbReference type="Rhea" id="RHEA-COMP:9653"/>
        <dbReference type="Rhea" id="RHEA-COMP:9685"/>
        <dbReference type="ChEBI" id="CHEBI:15378"/>
        <dbReference type="ChEBI" id="CHEBI:16526"/>
        <dbReference type="ChEBI" id="CHEBI:64479"/>
        <dbReference type="ChEBI" id="CHEBI:78449"/>
        <dbReference type="ChEBI" id="CHEBI:78483"/>
        <dbReference type="ChEBI" id="CHEBI:78487"/>
    </reaction>
    <physiologicalReaction direction="left-to-right" evidence="30">
        <dbReference type="Rhea" id="RHEA:41917"/>
    </physiologicalReaction>
</comment>
<evidence type="ECO:0000256" key="4">
    <source>
        <dbReference type="ARBA" id="ARBA00022679"/>
    </source>
</evidence>
<dbReference type="SUPFAM" id="SSF52151">
    <property type="entry name" value="FabD/lysophospholipase-like"/>
    <property type="match status" value="1"/>
</dbReference>
<dbReference type="CDD" id="cd00833">
    <property type="entry name" value="PKS"/>
    <property type="match status" value="1"/>
</dbReference>
<evidence type="ECO:0000256" key="16">
    <source>
        <dbReference type="ARBA" id="ARBA00023401"/>
    </source>
</evidence>
<comment type="catalytic activity">
    <reaction evidence="15">
        <text>(3R)-hydroxyoctadecanoyl-[ACP] = (2E)-octadecenoyl-[ACP] + H2O</text>
        <dbReference type="Rhea" id="RHEA:41924"/>
        <dbReference type="Rhea" id="RHEA-COMP:9654"/>
        <dbReference type="Rhea" id="RHEA-COMP:9655"/>
        <dbReference type="ChEBI" id="CHEBI:15377"/>
        <dbReference type="ChEBI" id="CHEBI:78488"/>
        <dbReference type="ChEBI" id="CHEBI:78489"/>
    </reaction>
    <physiologicalReaction direction="left-to-right" evidence="15">
        <dbReference type="Rhea" id="RHEA:41925"/>
    </physiologicalReaction>
</comment>
<dbReference type="InterPro" id="IPR020843">
    <property type="entry name" value="ER"/>
</dbReference>
<evidence type="ECO:0000256" key="38">
    <source>
        <dbReference type="ARBA" id="ARBA00048704"/>
    </source>
</evidence>
<comment type="catalytic activity">
    <reaction evidence="47">
        <text>(2E)-decenoyl-[ACP] + NADPH + H(+) = decanoyl-[ACP] + NADP(+)</text>
        <dbReference type="Rhea" id="RHEA:41864"/>
        <dbReference type="Rhea" id="RHEA-COMP:9639"/>
        <dbReference type="Rhea" id="RHEA-COMP:9640"/>
        <dbReference type="ChEBI" id="CHEBI:15378"/>
        <dbReference type="ChEBI" id="CHEBI:57783"/>
        <dbReference type="ChEBI" id="CHEBI:58349"/>
        <dbReference type="ChEBI" id="CHEBI:78467"/>
        <dbReference type="ChEBI" id="CHEBI:78468"/>
    </reaction>
    <physiologicalReaction direction="left-to-right" evidence="47">
        <dbReference type="Rhea" id="RHEA:41865"/>
    </physiologicalReaction>
</comment>
<dbReference type="InterPro" id="IPR042104">
    <property type="entry name" value="PKS_dehydratase_sf"/>
</dbReference>
<comment type="catalytic activity">
    <reaction evidence="12">
        <text>(3R)-hydroxydecanoyl-[ACP] = (2E)-decenoyl-[ACP] + H2O</text>
        <dbReference type="Rhea" id="RHEA:41860"/>
        <dbReference type="Rhea" id="RHEA-COMP:9638"/>
        <dbReference type="Rhea" id="RHEA-COMP:9639"/>
        <dbReference type="ChEBI" id="CHEBI:15377"/>
        <dbReference type="ChEBI" id="CHEBI:78466"/>
        <dbReference type="ChEBI" id="CHEBI:78467"/>
    </reaction>
    <physiologicalReaction direction="left-to-right" evidence="12">
        <dbReference type="Rhea" id="RHEA:41861"/>
    </physiologicalReaction>
</comment>
<dbReference type="InterPro" id="IPR016035">
    <property type="entry name" value="Acyl_Trfase/lysoPLipase"/>
</dbReference>
<dbReference type="InterPro" id="IPR014031">
    <property type="entry name" value="Ketoacyl_synth_C"/>
</dbReference>
<dbReference type="GeneID" id="107067738"/>
<comment type="catalytic activity">
    <reaction evidence="39">
        <text>3-oxotetradecanoyl-[ACP] + NADPH + H(+) = (3R)-hydroxytetradecanoyl-[ACP] + NADP(+)</text>
        <dbReference type="Rhea" id="RHEA:41888"/>
        <dbReference type="Rhea" id="RHEA-COMP:9645"/>
        <dbReference type="Rhea" id="RHEA-COMP:9646"/>
        <dbReference type="ChEBI" id="CHEBI:15378"/>
        <dbReference type="ChEBI" id="CHEBI:57783"/>
        <dbReference type="ChEBI" id="CHEBI:58349"/>
        <dbReference type="ChEBI" id="CHEBI:78473"/>
        <dbReference type="ChEBI" id="CHEBI:78474"/>
    </reaction>
    <physiologicalReaction direction="left-to-right" evidence="39">
        <dbReference type="Rhea" id="RHEA:41889"/>
    </physiologicalReaction>
</comment>
<evidence type="ECO:0000256" key="22">
    <source>
        <dbReference type="ARBA" id="ARBA00047440"/>
    </source>
</evidence>
<comment type="pathway">
    <text evidence="1">Lipid metabolism.</text>
</comment>
<comment type="catalytic activity">
    <reaction evidence="20">
        <text>hexanoyl-[ACP] + malonyl-[ACP] + H(+) = 3-oxooctanoyl-[ACP] + holo-[ACP] + CO2</text>
        <dbReference type="Rhea" id="RHEA:41836"/>
        <dbReference type="Rhea" id="RHEA-COMP:9623"/>
        <dbReference type="Rhea" id="RHEA-COMP:9632"/>
        <dbReference type="Rhea" id="RHEA-COMP:9633"/>
        <dbReference type="Rhea" id="RHEA-COMP:9685"/>
        <dbReference type="ChEBI" id="CHEBI:15378"/>
        <dbReference type="ChEBI" id="CHEBI:16526"/>
        <dbReference type="ChEBI" id="CHEBI:64479"/>
        <dbReference type="ChEBI" id="CHEBI:78449"/>
        <dbReference type="ChEBI" id="CHEBI:78459"/>
        <dbReference type="ChEBI" id="CHEBI:78460"/>
    </reaction>
    <physiologicalReaction direction="left-to-right" evidence="20">
        <dbReference type="Rhea" id="RHEA:41837"/>
    </physiologicalReaction>
</comment>
<dbReference type="RefSeq" id="XP_015179002.1">
    <property type="nucleotide sequence ID" value="XM_015323516.1"/>
</dbReference>
<accession>A0ABM1IFL5</accession>
<dbReference type="SUPFAM" id="SSF53474">
    <property type="entry name" value="alpha/beta-Hydrolases"/>
    <property type="match status" value="1"/>
</dbReference>
<evidence type="ECO:0000256" key="3">
    <source>
        <dbReference type="ARBA" id="ARBA00022553"/>
    </source>
</evidence>
<dbReference type="SMART" id="SM00827">
    <property type="entry name" value="PKS_AT"/>
    <property type="match status" value="1"/>
</dbReference>
<evidence type="ECO:0000256" key="13">
    <source>
        <dbReference type="ARBA" id="ARBA00023394"/>
    </source>
</evidence>
<evidence type="ECO:0000256" key="34">
    <source>
        <dbReference type="ARBA" id="ARBA00048506"/>
    </source>
</evidence>
<dbReference type="Pfam" id="PF00550">
    <property type="entry name" value="PP-binding"/>
    <property type="match status" value="1"/>
</dbReference>
<evidence type="ECO:0000256" key="39">
    <source>
        <dbReference type="ARBA" id="ARBA00048935"/>
    </source>
</evidence>
<comment type="catalytic activity">
    <reaction evidence="41">
        <text>decanoyl-[ACP] + malonyl-[ACP] + H(+) = 3-oxododecanoyl-[ACP] + holo-[ACP] + CO2</text>
        <dbReference type="Rhea" id="RHEA:41868"/>
        <dbReference type="Rhea" id="RHEA-COMP:9623"/>
        <dbReference type="Rhea" id="RHEA-COMP:9640"/>
        <dbReference type="Rhea" id="RHEA-COMP:9641"/>
        <dbReference type="Rhea" id="RHEA-COMP:9685"/>
        <dbReference type="ChEBI" id="CHEBI:15378"/>
        <dbReference type="ChEBI" id="CHEBI:16526"/>
        <dbReference type="ChEBI" id="CHEBI:64479"/>
        <dbReference type="ChEBI" id="CHEBI:78449"/>
        <dbReference type="ChEBI" id="CHEBI:78468"/>
        <dbReference type="ChEBI" id="CHEBI:78469"/>
    </reaction>
    <physiologicalReaction direction="left-to-right" evidence="41">
        <dbReference type="Rhea" id="RHEA:41869"/>
    </physiologicalReaction>
</comment>
<dbReference type="InterPro" id="IPR049391">
    <property type="entry name" value="FAS_pseudo-KR"/>
</dbReference>
<dbReference type="InterPro" id="IPR029058">
    <property type="entry name" value="AB_hydrolase_fold"/>
</dbReference>
<proteinExistence type="predicted"/>
<dbReference type="Pfam" id="PF00698">
    <property type="entry name" value="Acyl_transf_1"/>
    <property type="match status" value="1"/>
</dbReference>
<dbReference type="InterPro" id="IPR036291">
    <property type="entry name" value="NAD(P)-bd_dom_sf"/>
</dbReference>
<comment type="catalytic activity">
    <reaction evidence="46">
        <text>butanoyl-[ACP] + malonyl-[ACP] + H(+) = 3-oxohexanoyl-[ACP] + holo-[ACP] + CO2</text>
        <dbReference type="Rhea" id="RHEA:41820"/>
        <dbReference type="Rhea" id="RHEA-COMP:9623"/>
        <dbReference type="Rhea" id="RHEA-COMP:9628"/>
        <dbReference type="Rhea" id="RHEA-COMP:9629"/>
        <dbReference type="Rhea" id="RHEA-COMP:9685"/>
        <dbReference type="ChEBI" id="CHEBI:15378"/>
        <dbReference type="ChEBI" id="CHEBI:16526"/>
        <dbReference type="ChEBI" id="CHEBI:64479"/>
        <dbReference type="ChEBI" id="CHEBI:78449"/>
        <dbReference type="ChEBI" id="CHEBI:78454"/>
        <dbReference type="ChEBI" id="CHEBI:78456"/>
    </reaction>
    <physiologicalReaction direction="left-to-right" evidence="46">
        <dbReference type="Rhea" id="RHEA:41821"/>
    </physiologicalReaction>
</comment>
<comment type="catalytic activity">
    <reaction evidence="16">
        <text>(3R)-hydroxyhexadecanoyl-[ACP] = (2E)-hexadecenoyl-[ACP] + H2O</text>
        <dbReference type="Rhea" id="RHEA:41908"/>
        <dbReference type="Rhea" id="RHEA-COMP:9650"/>
        <dbReference type="Rhea" id="RHEA-COMP:9651"/>
        <dbReference type="ChEBI" id="CHEBI:15377"/>
        <dbReference type="ChEBI" id="CHEBI:78480"/>
        <dbReference type="ChEBI" id="CHEBI:78481"/>
    </reaction>
    <physiologicalReaction direction="left-to-right" evidence="16">
        <dbReference type="Rhea" id="RHEA:41909"/>
    </physiologicalReaction>
</comment>
<comment type="catalytic activity">
    <reaction evidence="35">
        <text>3-oxohexanoyl-[ACP] + NADPH + H(+) = (3R)-hydroxyhexanoyl-[ACP] + NADP(+)</text>
        <dbReference type="Rhea" id="RHEA:41824"/>
        <dbReference type="Rhea" id="RHEA-COMP:9629"/>
        <dbReference type="Rhea" id="RHEA-COMP:9630"/>
        <dbReference type="ChEBI" id="CHEBI:15378"/>
        <dbReference type="ChEBI" id="CHEBI:57783"/>
        <dbReference type="ChEBI" id="CHEBI:58349"/>
        <dbReference type="ChEBI" id="CHEBI:78456"/>
        <dbReference type="ChEBI" id="CHEBI:78457"/>
    </reaction>
    <physiologicalReaction direction="left-to-right" evidence="35">
        <dbReference type="Rhea" id="RHEA:41825"/>
    </physiologicalReaction>
</comment>
<sequence length="2391" mass="268113">MSGNNDKPYRYFKYEIPEPGEEVVVSGISGRYPESNSVEELKEKIFNYEDCITDDDRRWSLDHPEIPKRHGKINNIEKFDADFFNIGFKQAHTMDPMCRILLEHAYEAIVDAGVNPKDLRGKRVSVIVGSCFSESEKTWFYEKMKVGGYGIMGCSRSMLANRISQWLGVTGLSYTVDTACSSSIYAMEHAYKSIRYGQSDYAIVGGSNLCLHPFVSLQFSRLGVLSRDGICKSFDKDANGYTRSETVAVVFLQKARDAKRIYATFSHAKTNCDGYKEEGITFPSSERQSVLLEEFYEECGIPPENVHYIEAHGTGTRVGDPEELNAIDKVMCKNRTTPLIVGSIKANVGHTEPASGIVSLTKAIITLETGLIPPNIHFKNPRDDVDCFKENRIKVITEPTPLEGTYIGINSFGFGGANGHVLVQSHPKTKPKKLPYDDLPRLVVVSGRTEEAVESLLNRADKPPINVELVRLFHDIHRDEISGHDYRGYTVASRKTTNNNIREIGKCPNVKSPICFVFSGLGSEWPGMGQALMRFSVFAKAIEKCDVVLKPRKLNIYDILSKKDNNIFDNVLHSSIGIVAVQIGLVDLLTTVGVKPDYIIGHSIGELGCAYADRTLTLEEVMLAAYSRGVAPIQTKVPSGSMAVVDIGYKNVKQLCPADIDVVAHNGPDSCIVSGPTESIKALIKNLKANKISVQEVSCGNVPYHSRYIASAGPKLISYFKEIITKPKPRSEKWLSTSVPRNEWSTSAAKFSSAEYHANSLLKPVLFEETLALIPDNAVTIEIAPHATLTTILNKSLNSTITNIGLCQKDHTDNAEVFLQGLGKLYNNGHQLDLAVLYPPIEFPVSRGTPMISPSIRWDHKKDWYVTSFKVQEKIVSGERAIDVTIIDEDFEFITGHNIDGRNLFPATGYLGLVWETIGMMVGQLYTEVSVVFRDVKFIRATTIPKEGRVEMTVMIQKGSGNFEVIEGNTAVVSGNIRIADDITKEKVPEYARKDDVEREEILKTKDIYKELRLRGYQYSGLFKSFVSASIDGRRGHIEWKQNWVAFMDNLLQLKILTFDTRGLFVPTGIKKLVIDTKYHQQYIRALPLEEQYIPVQYCENLDVVIGGGIEVHNILANAIARKRPAGDPVIEEYRFVAHRDKEVMSLRDILTFSLHICLENILNLSVKTNELIDENDNVSGENLASPLISDILGNLPLIQANINVFALTQKYTENEIPENITISEPKKLQLDDSALLSIGCNLLSSDNTDKLQQLIKATKPQGFILSRENINTQLNSSILKELQLGVVAEKRTSDEYFVLLRKLDKNKVKLLVFHVDSNEFNWLEKVKNDVDKEIEDCNSNFRVILVEQGKFESGLMGFINCLIKEPGCEMYRAVLIQDTKAPKFSLDLPLYSEQIELNLTINVLRSGEVWGSYRHFLLPPIENQISFHGLISQQVRGDLNSICWVKGTHKPIDEENLIKIHYSSLNFKDVMLATGKLAAEVITDDRKLLDYLLGFEYSGITAKGERVMGYSFNGCLSNYTRYEEYSSWKIPEDWSLEEAASVPCVYATCITAFYLSGNIQKGQSILIHAGTGGIGQAAINLALHQGLEVFTTVGTPEKREFIKKMFPSIDDNHIGNSRDTSFEQMILRETNGRGVDYVLNSLAEEKLKASLRCVAYGGIFLEIGKFDIASNNTINADLFQNNISFHAVMLDKIIVSNNYKLKKEIRDKLYELIACGAVKPINRQIFQKDQVEEALRFMAAGKHMGKILIQIRKDNDPPNMTMTTVPTYLCDPDKSYVIIGGLGGFGLELIDWLILRNAKNVVITSRNGIKNGYQRLRVKLWESYGVKVKILVNLDAGKREDCELILKTAIDLGPVDGIFNLAASLRDGIFKNQTIESFEESFKGKAWPTKCLDEVSRKLCPDLQHFVVFSSVSCGRGNAGQTNYGMANSVMERICEKRVAEGLPGLAIQWGAIGDVGLVADLQEDDKEMVIGGTLQQKISSCLKELNGFLLQKKPVVASMVVAEKRAGFYGTNNCVDCVLGIMGIKDLKTVSQQTSLAELGMDSMMAVEIKQTLEREFEIFLTAQDIRNLNFAKLIEMNDVNESKSNNNQNSSQEESVTKMVMQLFGETLSKDIIMPLKTNPEEGRKEIFFIPGIEGYGVVFKNLESKIKSPATCFQIASRYELKSFEDMANFILPHLLKKLDTRKDFTLVGYSYGTIISIEIARQLERKGYNVKLILIDGSPLHMKEMMNYLNPSSVKEMEKNILFNIADSIDPIFCEQLMNKLDNSDTWEEKVKLFIEILPREYKKLMSDQECKDSLNSYYIRMKALASYNVDLLSFLKAPIKLCKPTLASVQNINHEYGLQNVTQNKIEVYTIEGNHITILGNEKLAKIINDELIEEDLETPKSNSN</sequence>
<evidence type="ECO:0000256" key="41">
    <source>
        <dbReference type="ARBA" id="ARBA00049109"/>
    </source>
</evidence>
<reference evidence="54" key="1">
    <citation type="submission" date="2025-08" db="UniProtKB">
        <authorList>
            <consortium name="RefSeq"/>
        </authorList>
    </citation>
    <scope>IDENTIFICATION</scope>
    <source>
        <tissue evidence="54">Whole body</tissue>
    </source>
</reference>
<dbReference type="InterPro" id="IPR020806">
    <property type="entry name" value="PKS_PP-bd"/>
</dbReference>
<dbReference type="InterPro" id="IPR032821">
    <property type="entry name" value="PKS_assoc"/>
</dbReference>
<evidence type="ECO:0000259" key="50">
    <source>
        <dbReference type="PROSITE" id="PS50075"/>
    </source>
</evidence>
<feature type="domain" description="Ketosynthase family 3 (KS3)" evidence="51">
    <location>
        <begin position="20"/>
        <end position="425"/>
    </location>
</feature>
<evidence type="ECO:0000256" key="9">
    <source>
        <dbReference type="ARBA" id="ARBA00023332"/>
    </source>
</evidence>
<evidence type="ECO:0000256" key="18">
    <source>
        <dbReference type="ARBA" id="ARBA00023442"/>
    </source>
</evidence>
<evidence type="ECO:0000256" key="1">
    <source>
        <dbReference type="ARBA" id="ARBA00005189"/>
    </source>
</evidence>
<dbReference type="InterPro" id="IPR057326">
    <property type="entry name" value="KR_dom"/>
</dbReference>
<evidence type="ECO:0000256" key="44">
    <source>
        <dbReference type="ARBA" id="ARBA00049414"/>
    </source>
</evidence>
<evidence type="ECO:0000256" key="20">
    <source>
        <dbReference type="ARBA" id="ARBA00047394"/>
    </source>
</evidence>
<dbReference type="PANTHER" id="PTHR43775">
    <property type="entry name" value="FATTY ACID SYNTHASE"/>
    <property type="match status" value="1"/>
</dbReference>
<dbReference type="InterPro" id="IPR001031">
    <property type="entry name" value="Thioesterase"/>
</dbReference>
<dbReference type="CDD" id="cd05195">
    <property type="entry name" value="enoyl_red"/>
    <property type="match status" value="1"/>
</dbReference>
<keyword evidence="2" id="KW-0596">Phosphopantetheine</keyword>
<dbReference type="SUPFAM" id="SSF53901">
    <property type="entry name" value="Thiolase-like"/>
    <property type="match status" value="1"/>
</dbReference>
<evidence type="ECO:0000313" key="54">
    <source>
        <dbReference type="RefSeq" id="XP_015179002.1"/>
    </source>
</evidence>
<dbReference type="InterPro" id="IPR018201">
    <property type="entry name" value="Ketoacyl_synth_AS"/>
</dbReference>
<evidence type="ECO:0000256" key="40">
    <source>
        <dbReference type="ARBA" id="ARBA00049019"/>
    </source>
</evidence>
<comment type="catalytic activity">
    <reaction evidence="36">
        <text>a 2,3-saturated acyl-[ACP] + NADP(+) = a (2E)-enoyl-[ACP] + NADPH + H(+)</text>
        <dbReference type="Rhea" id="RHEA:22564"/>
        <dbReference type="Rhea" id="RHEA-COMP:9925"/>
        <dbReference type="Rhea" id="RHEA-COMP:9926"/>
        <dbReference type="ChEBI" id="CHEBI:15378"/>
        <dbReference type="ChEBI" id="CHEBI:57783"/>
        <dbReference type="ChEBI" id="CHEBI:58349"/>
        <dbReference type="ChEBI" id="CHEBI:78784"/>
        <dbReference type="ChEBI" id="CHEBI:78785"/>
        <dbReference type="EC" id="1.3.1.39"/>
    </reaction>
    <physiologicalReaction direction="right-to-left" evidence="36">
        <dbReference type="Rhea" id="RHEA:22566"/>
    </physiologicalReaction>
</comment>
<dbReference type="InterPro" id="IPR009081">
    <property type="entry name" value="PP-bd_ACP"/>
</dbReference>
<keyword evidence="53" id="KW-1185">Reference proteome</keyword>
<keyword evidence="3" id="KW-0597">Phosphoprotein</keyword>
<evidence type="ECO:0000256" key="7">
    <source>
        <dbReference type="ARBA" id="ARBA00022990"/>
    </source>
</evidence>
<dbReference type="SUPFAM" id="SSF47336">
    <property type="entry name" value="ACP-like"/>
    <property type="match status" value="1"/>
</dbReference>
<dbReference type="PROSITE" id="PS52019">
    <property type="entry name" value="PKS_MFAS_DH"/>
    <property type="match status" value="1"/>
</dbReference>
<keyword evidence="7" id="KW-0007">Acetylation</keyword>
<evidence type="ECO:0000256" key="42">
    <source>
        <dbReference type="ARBA" id="ARBA00049171"/>
    </source>
</evidence>
<comment type="catalytic activity">
    <reaction evidence="44">
        <text>3-oxohexadecanoyl-[ACP] + NADPH + H(+) = (3R)-hydroxyhexadecanoyl-[ACP] + NADP(+)</text>
        <dbReference type="Rhea" id="RHEA:41904"/>
        <dbReference type="Rhea" id="RHEA-COMP:9649"/>
        <dbReference type="Rhea" id="RHEA-COMP:9650"/>
        <dbReference type="ChEBI" id="CHEBI:15378"/>
        <dbReference type="ChEBI" id="CHEBI:57783"/>
        <dbReference type="ChEBI" id="CHEBI:58349"/>
        <dbReference type="ChEBI" id="CHEBI:78478"/>
        <dbReference type="ChEBI" id="CHEBI:78480"/>
    </reaction>
    <physiologicalReaction direction="left-to-right" evidence="44">
        <dbReference type="Rhea" id="RHEA:41905"/>
    </physiologicalReaction>
</comment>
<organism evidence="53 54">
    <name type="scientific">Polistes dominula</name>
    <name type="common">European paper wasp</name>
    <name type="synonym">Vespa dominula</name>
    <dbReference type="NCBI Taxonomy" id="743375"/>
    <lineage>
        <taxon>Eukaryota</taxon>
        <taxon>Metazoa</taxon>
        <taxon>Ecdysozoa</taxon>
        <taxon>Arthropoda</taxon>
        <taxon>Hexapoda</taxon>
        <taxon>Insecta</taxon>
        <taxon>Pterygota</taxon>
        <taxon>Neoptera</taxon>
        <taxon>Endopterygota</taxon>
        <taxon>Hymenoptera</taxon>
        <taxon>Apocrita</taxon>
        <taxon>Aculeata</taxon>
        <taxon>Vespoidea</taxon>
        <taxon>Vespidae</taxon>
        <taxon>Polistinae</taxon>
        <taxon>Polistini</taxon>
        <taxon>Polistes</taxon>
    </lineage>
</organism>
<comment type="catalytic activity">
    <reaction evidence="48">
        <text>octanoyl-[ACP] + malonyl-[ACP] + H(+) = 3-oxodecanoyl-[ACP] + holo-[ACP] + CO2</text>
        <dbReference type="Rhea" id="RHEA:41852"/>
        <dbReference type="Rhea" id="RHEA-COMP:9623"/>
        <dbReference type="Rhea" id="RHEA-COMP:9636"/>
        <dbReference type="Rhea" id="RHEA-COMP:9637"/>
        <dbReference type="Rhea" id="RHEA-COMP:9685"/>
        <dbReference type="ChEBI" id="CHEBI:15378"/>
        <dbReference type="ChEBI" id="CHEBI:16526"/>
        <dbReference type="ChEBI" id="CHEBI:64479"/>
        <dbReference type="ChEBI" id="CHEBI:78449"/>
        <dbReference type="ChEBI" id="CHEBI:78463"/>
        <dbReference type="ChEBI" id="CHEBI:78464"/>
    </reaction>
    <physiologicalReaction direction="left-to-right" evidence="48">
        <dbReference type="Rhea" id="RHEA:41853"/>
    </physiologicalReaction>
</comment>
<comment type="catalytic activity">
    <reaction evidence="31">
        <text>(2E)-dodecenoyl-[ACP] + NADPH + H(+) = dodecanoyl-[ACP] + NADP(+)</text>
        <dbReference type="Rhea" id="RHEA:41880"/>
        <dbReference type="Rhea" id="RHEA-COMP:9643"/>
        <dbReference type="Rhea" id="RHEA-COMP:9644"/>
        <dbReference type="ChEBI" id="CHEBI:15378"/>
        <dbReference type="ChEBI" id="CHEBI:57783"/>
        <dbReference type="ChEBI" id="CHEBI:58349"/>
        <dbReference type="ChEBI" id="CHEBI:65264"/>
        <dbReference type="ChEBI" id="CHEBI:78472"/>
    </reaction>
    <physiologicalReaction direction="left-to-right" evidence="31">
        <dbReference type="Rhea" id="RHEA:41881"/>
    </physiologicalReaction>
</comment>
<dbReference type="InterPro" id="IPR011032">
    <property type="entry name" value="GroES-like_sf"/>
</dbReference>
<comment type="catalytic activity">
    <reaction evidence="19">
        <text>3-oxooctadecanoyl-[ACP] + NADPH + H(+) = (3R)-hydroxyoctadecanoyl-[ACP] + NADP(+)</text>
        <dbReference type="Rhea" id="RHEA:41920"/>
        <dbReference type="Rhea" id="RHEA-COMP:9653"/>
        <dbReference type="Rhea" id="RHEA-COMP:9654"/>
        <dbReference type="ChEBI" id="CHEBI:15378"/>
        <dbReference type="ChEBI" id="CHEBI:57783"/>
        <dbReference type="ChEBI" id="CHEBI:58349"/>
        <dbReference type="ChEBI" id="CHEBI:78487"/>
        <dbReference type="ChEBI" id="CHEBI:78488"/>
    </reaction>
    <physiologicalReaction direction="left-to-right" evidence="19">
        <dbReference type="Rhea" id="RHEA:41921"/>
    </physiologicalReaction>
</comment>
<dbReference type="PROSITE" id="PS52004">
    <property type="entry name" value="KS3_2"/>
    <property type="match status" value="1"/>
</dbReference>
<feature type="domain" description="Carrier" evidence="50">
    <location>
        <begin position="2007"/>
        <end position="2087"/>
    </location>
</feature>
<evidence type="ECO:0000256" key="6">
    <source>
        <dbReference type="ARBA" id="ARBA00022898"/>
    </source>
</evidence>
<evidence type="ECO:0000256" key="21">
    <source>
        <dbReference type="ARBA" id="ARBA00047400"/>
    </source>
</evidence>
<comment type="catalytic activity">
    <reaction evidence="32">
        <text>tetradecanoyl-[ACP] + H2O = tetradecanoate + holo-[ACP] + H(+)</text>
        <dbReference type="Rhea" id="RHEA:30123"/>
        <dbReference type="Rhea" id="RHEA-COMP:9648"/>
        <dbReference type="Rhea" id="RHEA-COMP:9685"/>
        <dbReference type="ChEBI" id="CHEBI:15377"/>
        <dbReference type="ChEBI" id="CHEBI:15378"/>
        <dbReference type="ChEBI" id="CHEBI:30807"/>
        <dbReference type="ChEBI" id="CHEBI:64479"/>
        <dbReference type="ChEBI" id="CHEBI:78477"/>
        <dbReference type="EC" id="3.1.2.14"/>
    </reaction>
    <physiologicalReaction direction="left-to-right" evidence="32">
        <dbReference type="Rhea" id="RHEA:30124"/>
    </physiologicalReaction>
</comment>
<comment type="catalytic activity">
    <reaction evidence="43">
        <text>3-oxododecanoyl-[ACP] + NADPH + H(+) = (3R)-hydroxydodecanoyl-[ACP] + NADP(+)</text>
        <dbReference type="Rhea" id="RHEA:41872"/>
        <dbReference type="Rhea" id="RHEA-COMP:9641"/>
        <dbReference type="Rhea" id="RHEA-COMP:9642"/>
        <dbReference type="ChEBI" id="CHEBI:15378"/>
        <dbReference type="ChEBI" id="CHEBI:57783"/>
        <dbReference type="ChEBI" id="CHEBI:58349"/>
        <dbReference type="ChEBI" id="CHEBI:78469"/>
        <dbReference type="ChEBI" id="CHEBI:78470"/>
    </reaction>
    <physiologicalReaction direction="left-to-right" evidence="43">
        <dbReference type="Rhea" id="RHEA:41873"/>
    </physiologicalReaction>
</comment>
<dbReference type="Pfam" id="PF08659">
    <property type="entry name" value="KR"/>
    <property type="match status" value="1"/>
</dbReference>
<comment type="catalytic activity">
    <reaction evidence="38">
        <text>hexadecanoyl-[ACP] + H2O = hexadecanoate + holo-[ACP] + H(+)</text>
        <dbReference type="Rhea" id="RHEA:41932"/>
        <dbReference type="Rhea" id="RHEA-COMP:9652"/>
        <dbReference type="Rhea" id="RHEA-COMP:9685"/>
        <dbReference type="ChEBI" id="CHEBI:7896"/>
        <dbReference type="ChEBI" id="CHEBI:15377"/>
        <dbReference type="ChEBI" id="CHEBI:15378"/>
        <dbReference type="ChEBI" id="CHEBI:64479"/>
        <dbReference type="ChEBI" id="CHEBI:78483"/>
        <dbReference type="EC" id="3.1.2.14"/>
    </reaction>
    <physiologicalReaction direction="left-to-right" evidence="38">
        <dbReference type="Rhea" id="RHEA:41933"/>
    </physiologicalReaction>
</comment>
<dbReference type="PANTHER" id="PTHR43775:SF23">
    <property type="entry name" value="FATTY ACID SYNTHASE 3"/>
    <property type="match status" value="1"/>
</dbReference>
<dbReference type="InterPro" id="IPR014030">
    <property type="entry name" value="Ketoacyl_synth_N"/>
</dbReference>
<evidence type="ECO:0000256" key="19">
    <source>
        <dbReference type="ARBA" id="ARBA00047300"/>
    </source>
</evidence>
<feature type="region of interest" description="N-terminal hotdog fold" evidence="49">
    <location>
        <begin position="860"/>
        <end position="986"/>
    </location>
</feature>
<comment type="catalytic activity">
    <reaction evidence="27">
        <text>(2E)-hexenoyl-[ACP] + NADPH + H(+) = hexanoyl-[ACP] + NADP(+)</text>
        <dbReference type="Rhea" id="RHEA:41832"/>
        <dbReference type="Rhea" id="RHEA-COMP:9631"/>
        <dbReference type="Rhea" id="RHEA-COMP:9632"/>
        <dbReference type="ChEBI" id="CHEBI:15378"/>
        <dbReference type="ChEBI" id="CHEBI:57783"/>
        <dbReference type="ChEBI" id="CHEBI:58349"/>
        <dbReference type="ChEBI" id="CHEBI:78458"/>
        <dbReference type="ChEBI" id="CHEBI:78459"/>
    </reaction>
    <physiologicalReaction direction="left-to-right" evidence="27">
        <dbReference type="Rhea" id="RHEA:41833"/>
    </physiologicalReaction>
</comment>
<comment type="catalytic activity">
    <reaction evidence="40">
        <text>(2E)-octadecenoyl-[ACP] + NADPH + H(+) = octadecanoyl-[ACP] + NADP(+)</text>
        <dbReference type="Rhea" id="RHEA:41928"/>
        <dbReference type="Rhea" id="RHEA-COMP:9655"/>
        <dbReference type="Rhea" id="RHEA-COMP:9656"/>
        <dbReference type="ChEBI" id="CHEBI:15378"/>
        <dbReference type="ChEBI" id="CHEBI:57783"/>
        <dbReference type="ChEBI" id="CHEBI:58349"/>
        <dbReference type="ChEBI" id="CHEBI:78489"/>
        <dbReference type="ChEBI" id="CHEBI:78495"/>
    </reaction>
    <physiologicalReaction direction="left-to-right" evidence="40">
        <dbReference type="Rhea" id="RHEA:41929"/>
    </physiologicalReaction>
</comment>
<evidence type="ECO:0000256" key="8">
    <source>
        <dbReference type="ARBA" id="ARBA00023268"/>
    </source>
</evidence>
<dbReference type="Gene3D" id="3.40.47.10">
    <property type="match status" value="1"/>
</dbReference>
<feature type="active site" description="Proton donor; for dehydratase activity" evidence="49">
    <location>
        <position position="1049"/>
    </location>
</feature>
<dbReference type="CDD" id="cd08954">
    <property type="entry name" value="KR_1_FAS_SDR_x"/>
    <property type="match status" value="1"/>
</dbReference>
<evidence type="ECO:0000259" key="52">
    <source>
        <dbReference type="PROSITE" id="PS52019"/>
    </source>
</evidence>
<evidence type="ECO:0000256" key="36">
    <source>
        <dbReference type="ARBA" id="ARBA00048650"/>
    </source>
</evidence>
<dbReference type="InterPro" id="IPR020841">
    <property type="entry name" value="PKS_Beta-ketoAc_synthase_dom"/>
</dbReference>
<dbReference type="Proteomes" id="UP000694924">
    <property type="component" value="Unplaced"/>
</dbReference>
<dbReference type="Pfam" id="PF21149">
    <property type="entry name" value="FAS_pseudo-KR"/>
    <property type="match status" value="1"/>
</dbReference>
<evidence type="ECO:0000256" key="30">
    <source>
        <dbReference type="ARBA" id="ARBA00048051"/>
    </source>
</evidence>
<comment type="catalytic activity">
    <reaction evidence="11">
        <text>(3R)-hydroxyhexanoyl-[ACP] = (2E)-hexenoyl-[ACP] + H2O</text>
        <dbReference type="Rhea" id="RHEA:41828"/>
        <dbReference type="Rhea" id="RHEA-COMP:9630"/>
        <dbReference type="Rhea" id="RHEA-COMP:9631"/>
        <dbReference type="ChEBI" id="CHEBI:15377"/>
        <dbReference type="ChEBI" id="CHEBI:78457"/>
        <dbReference type="ChEBI" id="CHEBI:78458"/>
    </reaction>
    <physiologicalReaction direction="left-to-right" evidence="11">
        <dbReference type="Rhea" id="RHEA:41829"/>
    </physiologicalReaction>
</comment>
<dbReference type="InterPro" id="IPR016039">
    <property type="entry name" value="Thiolase-like"/>
</dbReference>
<comment type="catalytic activity">
    <reaction evidence="23">
        <text>tetradecanoyl-[ACP] + malonyl-[ACP] + H(+) = 3-oxohexadecanoyl-[ACP] + holo-[ACP] + CO2</text>
        <dbReference type="Rhea" id="RHEA:41900"/>
        <dbReference type="Rhea" id="RHEA-COMP:9623"/>
        <dbReference type="Rhea" id="RHEA-COMP:9648"/>
        <dbReference type="Rhea" id="RHEA-COMP:9649"/>
        <dbReference type="Rhea" id="RHEA-COMP:9685"/>
        <dbReference type="ChEBI" id="CHEBI:15378"/>
        <dbReference type="ChEBI" id="CHEBI:16526"/>
        <dbReference type="ChEBI" id="CHEBI:64479"/>
        <dbReference type="ChEBI" id="CHEBI:78449"/>
        <dbReference type="ChEBI" id="CHEBI:78477"/>
        <dbReference type="ChEBI" id="CHEBI:78478"/>
    </reaction>
    <physiologicalReaction direction="left-to-right" evidence="23">
        <dbReference type="Rhea" id="RHEA:41901"/>
    </physiologicalReaction>
</comment>
<dbReference type="SMART" id="SM00829">
    <property type="entry name" value="PKS_ER"/>
    <property type="match status" value="1"/>
</dbReference>
<dbReference type="Gene3D" id="3.40.50.720">
    <property type="entry name" value="NAD(P)-binding Rossmann-like Domain"/>
    <property type="match status" value="1"/>
</dbReference>
<evidence type="ECO:0000256" key="33">
    <source>
        <dbReference type="ARBA" id="ARBA00048420"/>
    </source>
</evidence>
<evidence type="ECO:0000256" key="49">
    <source>
        <dbReference type="PROSITE-ProRule" id="PRU01363"/>
    </source>
</evidence>
<dbReference type="Pfam" id="PF02801">
    <property type="entry name" value="Ketoacyl-synt_C"/>
    <property type="match status" value="1"/>
</dbReference>
<evidence type="ECO:0000256" key="46">
    <source>
        <dbReference type="ARBA" id="ARBA00049449"/>
    </source>
</evidence>
<evidence type="ECO:0000256" key="29">
    <source>
        <dbReference type="ARBA" id="ARBA00047961"/>
    </source>
</evidence>
<comment type="catalytic activity">
    <reaction evidence="22">
        <text>3-oxodecanoyl-[ACP] + NADPH + H(+) = (3R)-hydroxydecanoyl-[ACP] + NADP(+)</text>
        <dbReference type="Rhea" id="RHEA:41856"/>
        <dbReference type="Rhea" id="RHEA-COMP:9637"/>
        <dbReference type="Rhea" id="RHEA-COMP:9638"/>
        <dbReference type="ChEBI" id="CHEBI:15378"/>
        <dbReference type="ChEBI" id="CHEBI:57783"/>
        <dbReference type="ChEBI" id="CHEBI:58349"/>
        <dbReference type="ChEBI" id="CHEBI:78464"/>
        <dbReference type="ChEBI" id="CHEBI:78466"/>
    </reaction>
    <physiologicalReaction direction="left-to-right" evidence="22">
        <dbReference type="Rhea" id="RHEA:41857"/>
    </physiologicalReaction>
</comment>
<dbReference type="Pfam" id="PF13602">
    <property type="entry name" value="ADH_zinc_N_2"/>
    <property type="match status" value="1"/>
</dbReference>
<evidence type="ECO:0000256" key="25">
    <source>
        <dbReference type="ARBA" id="ARBA00047578"/>
    </source>
</evidence>
<dbReference type="Gene3D" id="3.30.70.3290">
    <property type="match status" value="1"/>
</dbReference>
<dbReference type="InterPro" id="IPR036736">
    <property type="entry name" value="ACP-like_sf"/>
</dbReference>
<feature type="active site" description="Proton acceptor; for dehydratase activity" evidence="49">
    <location>
        <position position="897"/>
    </location>
</feature>
<comment type="catalytic activity">
    <reaction evidence="28">
        <text>3-oxobutanoyl-[ACP] + NADPH + H(+) = (3R)-hydroxybutanoyl-[ACP] + NADP(+)</text>
        <dbReference type="Rhea" id="RHEA:41804"/>
        <dbReference type="Rhea" id="RHEA-COMP:9625"/>
        <dbReference type="Rhea" id="RHEA-COMP:9626"/>
        <dbReference type="ChEBI" id="CHEBI:15378"/>
        <dbReference type="ChEBI" id="CHEBI:57783"/>
        <dbReference type="ChEBI" id="CHEBI:58349"/>
        <dbReference type="ChEBI" id="CHEBI:78450"/>
        <dbReference type="ChEBI" id="CHEBI:78451"/>
    </reaction>
    <physiologicalReaction direction="left-to-right" evidence="28">
        <dbReference type="Rhea" id="RHEA:41805"/>
    </physiologicalReaction>
</comment>
<evidence type="ECO:0000256" key="15">
    <source>
        <dbReference type="ARBA" id="ARBA00023399"/>
    </source>
</evidence>
<keyword evidence="4" id="KW-0808">Transferase</keyword>
<dbReference type="Pfam" id="PF16197">
    <property type="entry name" value="KAsynt_C_assoc"/>
    <property type="match status" value="1"/>
</dbReference>
<dbReference type="InterPro" id="IPR014043">
    <property type="entry name" value="Acyl_transferase_dom"/>
</dbReference>
<evidence type="ECO:0000256" key="27">
    <source>
        <dbReference type="ARBA" id="ARBA00047897"/>
    </source>
</evidence>
<dbReference type="InterPro" id="IPR016036">
    <property type="entry name" value="Malonyl_transacylase_ACP-bd"/>
</dbReference>
<dbReference type="InterPro" id="IPR001227">
    <property type="entry name" value="Ac_transferase_dom_sf"/>
</dbReference>
<dbReference type="Gene3D" id="3.40.366.10">
    <property type="entry name" value="Malonyl-Coenzyme A Acyl Carrier Protein, domain 2"/>
    <property type="match status" value="1"/>
</dbReference>
<feature type="domain" description="PKS/mFAS DH" evidence="52">
    <location>
        <begin position="860"/>
        <end position="1129"/>
    </location>
</feature>
<dbReference type="Gene3D" id="3.40.50.1820">
    <property type="entry name" value="alpha/beta hydrolase"/>
    <property type="match status" value="1"/>
</dbReference>
<comment type="catalytic activity">
    <reaction evidence="10">
        <text>(3R)-hydroxydodecanoyl-[ACP] = (2E)-dodecenoyl-[ACP] + H2O</text>
        <dbReference type="Rhea" id="RHEA:41876"/>
        <dbReference type="Rhea" id="RHEA-COMP:9642"/>
        <dbReference type="Rhea" id="RHEA-COMP:9643"/>
        <dbReference type="ChEBI" id="CHEBI:15377"/>
        <dbReference type="ChEBI" id="CHEBI:78470"/>
        <dbReference type="ChEBI" id="CHEBI:78472"/>
    </reaction>
    <physiologicalReaction direction="left-to-right" evidence="10">
        <dbReference type="Rhea" id="RHEA:41877"/>
    </physiologicalReaction>
</comment>
<dbReference type="Gene3D" id="3.90.180.10">
    <property type="entry name" value="Medium-chain alcohol dehydrogenases, catalytic domain"/>
    <property type="match status" value="1"/>
</dbReference>
<evidence type="ECO:0000256" key="28">
    <source>
        <dbReference type="ARBA" id="ARBA00047953"/>
    </source>
</evidence>
<dbReference type="InterPro" id="IPR050091">
    <property type="entry name" value="PKS_NRPS_Biosynth_Enz"/>
</dbReference>
<keyword evidence="5" id="KW-0702">S-nitrosylation</keyword>
<comment type="catalytic activity">
    <reaction evidence="42">
        <text>(2E)-tetradecenoyl-[ACP] + NADPH + H(+) = tetradecanoyl-[ACP] + NADP(+)</text>
        <dbReference type="Rhea" id="RHEA:41896"/>
        <dbReference type="Rhea" id="RHEA-COMP:9647"/>
        <dbReference type="Rhea" id="RHEA-COMP:9648"/>
        <dbReference type="ChEBI" id="CHEBI:15378"/>
        <dbReference type="ChEBI" id="CHEBI:57783"/>
        <dbReference type="ChEBI" id="CHEBI:58349"/>
        <dbReference type="ChEBI" id="CHEBI:78475"/>
        <dbReference type="ChEBI" id="CHEBI:78477"/>
    </reaction>
    <physiologicalReaction direction="left-to-right" evidence="42">
        <dbReference type="Rhea" id="RHEA:41897"/>
    </physiologicalReaction>
</comment>
<keyword evidence="6" id="KW-0663">Pyridoxal phosphate</keyword>
<dbReference type="PROSITE" id="PS00606">
    <property type="entry name" value="KS3_1"/>
    <property type="match status" value="1"/>
</dbReference>
<dbReference type="Pfam" id="PF00109">
    <property type="entry name" value="ketoacyl-synt"/>
    <property type="match status" value="1"/>
</dbReference>
<evidence type="ECO:0000256" key="32">
    <source>
        <dbReference type="ARBA" id="ARBA00048289"/>
    </source>
</evidence>
<evidence type="ECO:0000256" key="35">
    <source>
        <dbReference type="ARBA" id="ARBA00048571"/>
    </source>
</evidence>
<comment type="catalytic activity">
    <reaction evidence="17">
        <text>(3R)-hydroxybutanoyl-[ACP] = (2E)-butenoyl-[ACP] + H2O</text>
        <dbReference type="Rhea" id="RHEA:41808"/>
        <dbReference type="Rhea" id="RHEA-COMP:9626"/>
        <dbReference type="Rhea" id="RHEA-COMP:9627"/>
        <dbReference type="ChEBI" id="CHEBI:15377"/>
        <dbReference type="ChEBI" id="CHEBI:78451"/>
        <dbReference type="ChEBI" id="CHEBI:78453"/>
    </reaction>
    <physiologicalReaction direction="left-to-right" evidence="17">
        <dbReference type="Rhea" id="RHEA:41809"/>
    </physiologicalReaction>
</comment>
<name>A0ABM1IFL5_POLDO</name>
<comment type="function">
    <text evidence="18">Fatty acid synthetase is a multifunctional enzyme that catalyzes the de novo biosynthesis of long-chain saturated fatty acids starting from acetyl-CoA and malonyl-CoA in the presence of NADPH. This multifunctional protein contains 7 catalytic activities and a site for the binding of the prosthetic group 4'-phosphopantetheine of the acyl carrier protein ([ACP]) domain.</text>
</comment>
<comment type="catalytic activity">
    <reaction evidence="21">
        <text>a (3R)-hydroxyacyl-[ACP] + NADP(+) = a 3-oxoacyl-[ACP] + NADPH + H(+)</text>
        <dbReference type="Rhea" id="RHEA:17397"/>
        <dbReference type="Rhea" id="RHEA-COMP:9916"/>
        <dbReference type="Rhea" id="RHEA-COMP:9945"/>
        <dbReference type="ChEBI" id="CHEBI:15378"/>
        <dbReference type="ChEBI" id="CHEBI:57783"/>
        <dbReference type="ChEBI" id="CHEBI:58349"/>
        <dbReference type="ChEBI" id="CHEBI:78776"/>
        <dbReference type="ChEBI" id="CHEBI:78827"/>
        <dbReference type="EC" id="1.1.1.100"/>
    </reaction>
    <physiologicalReaction direction="right-to-left" evidence="21">
        <dbReference type="Rhea" id="RHEA:17399"/>
    </physiologicalReaction>
</comment>
<evidence type="ECO:0000313" key="53">
    <source>
        <dbReference type="Proteomes" id="UP000694924"/>
    </source>
</evidence>
<comment type="catalytic activity">
    <reaction evidence="26">
        <text>(2E)-hexadecenoyl-[ACP] + NADPH + H(+) = hexadecanoyl-[ACP] + NADP(+)</text>
        <dbReference type="Rhea" id="RHEA:41912"/>
        <dbReference type="Rhea" id="RHEA-COMP:9651"/>
        <dbReference type="Rhea" id="RHEA-COMP:9652"/>
        <dbReference type="ChEBI" id="CHEBI:15378"/>
        <dbReference type="ChEBI" id="CHEBI:57783"/>
        <dbReference type="ChEBI" id="CHEBI:58349"/>
        <dbReference type="ChEBI" id="CHEBI:78481"/>
        <dbReference type="ChEBI" id="CHEBI:78483"/>
    </reaction>
    <physiologicalReaction direction="left-to-right" evidence="26">
        <dbReference type="Rhea" id="RHEA:41913"/>
    </physiologicalReaction>
</comment>
<dbReference type="SUPFAM" id="SSF51735">
    <property type="entry name" value="NAD(P)-binding Rossmann-fold domains"/>
    <property type="match status" value="2"/>
</dbReference>
<keyword evidence="8" id="KW-0511">Multifunctional enzyme</keyword>
<comment type="catalytic activity">
    <reaction evidence="33">
        <text>(2E)-octenoyl-[ACP] + NADPH + H(+) = octanoyl-[ACP] + NADP(+)</text>
        <dbReference type="Rhea" id="RHEA:41848"/>
        <dbReference type="Rhea" id="RHEA-COMP:9635"/>
        <dbReference type="Rhea" id="RHEA-COMP:9636"/>
        <dbReference type="ChEBI" id="CHEBI:15378"/>
        <dbReference type="ChEBI" id="CHEBI:57783"/>
        <dbReference type="ChEBI" id="CHEBI:58349"/>
        <dbReference type="ChEBI" id="CHEBI:78462"/>
        <dbReference type="ChEBI" id="CHEBI:78463"/>
    </reaction>
    <physiologicalReaction direction="left-to-right" evidence="33">
        <dbReference type="Rhea" id="RHEA:41849"/>
    </physiologicalReaction>
</comment>
<evidence type="ECO:0000256" key="23">
    <source>
        <dbReference type="ARBA" id="ARBA00047451"/>
    </source>
</evidence>
<evidence type="ECO:0000256" key="2">
    <source>
        <dbReference type="ARBA" id="ARBA00022450"/>
    </source>
</evidence>
<evidence type="ECO:0000256" key="5">
    <source>
        <dbReference type="ARBA" id="ARBA00022799"/>
    </source>
</evidence>
<evidence type="ECO:0000259" key="51">
    <source>
        <dbReference type="PROSITE" id="PS52004"/>
    </source>
</evidence>
<evidence type="ECO:0000256" key="45">
    <source>
        <dbReference type="ARBA" id="ARBA00049422"/>
    </source>
</evidence>
<comment type="catalytic activity">
    <reaction evidence="34">
        <text>a fatty acyl-[ACP] + malonyl-[ACP] + H(+) = a 3-oxoacyl-[ACP] + holo-[ACP] + CO2</text>
        <dbReference type="Rhea" id="RHEA:22836"/>
        <dbReference type="Rhea" id="RHEA-COMP:9623"/>
        <dbReference type="Rhea" id="RHEA-COMP:9685"/>
        <dbReference type="Rhea" id="RHEA-COMP:9916"/>
        <dbReference type="Rhea" id="RHEA-COMP:14125"/>
        <dbReference type="ChEBI" id="CHEBI:15378"/>
        <dbReference type="ChEBI" id="CHEBI:16526"/>
        <dbReference type="ChEBI" id="CHEBI:64479"/>
        <dbReference type="ChEBI" id="CHEBI:78449"/>
        <dbReference type="ChEBI" id="CHEBI:78776"/>
        <dbReference type="ChEBI" id="CHEBI:138651"/>
        <dbReference type="EC" id="2.3.1.41"/>
    </reaction>
    <physiologicalReaction direction="left-to-right" evidence="34">
        <dbReference type="Rhea" id="RHEA:22837"/>
    </physiologicalReaction>
</comment>
<dbReference type="SMART" id="SM00822">
    <property type="entry name" value="PKS_KR"/>
    <property type="match status" value="1"/>
</dbReference>
<comment type="catalytic activity">
    <reaction evidence="9">
        <text>(3R)-hydroxyoctanoyl-[ACP] = (2E)-octenoyl-[ACP] + H2O</text>
        <dbReference type="Rhea" id="RHEA:41844"/>
        <dbReference type="Rhea" id="RHEA-COMP:9634"/>
        <dbReference type="Rhea" id="RHEA-COMP:9635"/>
        <dbReference type="ChEBI" id="CHEBI:15377"/>
        <dbReference type="ChEBI" id="CHEBI:78461"/>
        <dbReference type="ChEBI" id="CHEBI:78462"/>
    </reaction>
    <physiologicalReaction direction="left-to-right" evidence="9">
        <dbReference type="Rhea" id="RHEA:41845"/>
    </physiologicalReaction>
</comment>
<evidence type="ECO:0000256" key="37">
    <source>
        <dbReference type="ARBA" id="ARBA00048691"/>
    </source>
</evidence>
<dbReference type="SMART" id="SM00825">
    <property type="entry name" value="PKS_KS"/>
    <property type="match status" value="1"/>
</dbReference>
<evidence type="ECO:0000256" key="48">
    <source>
        <dbReference type="ARBA" id="ARBA00049533"/>
    </source>
</evidence>
<evidence type="ECO:0000256" key="47">
    <source>
        <dbReference type="ARBA" id="ARBA00049521"/>
    </source>
</evidence>
<dbReference type="SMART" id="SM00823">
    <property type="entry name" value="PKS_PP"/>
    <property type="match status" value="1"/>
</dbReference>
<dbReference type="InterPro" id="IPR049900">
    <property type="entry name" value="PKS_mFAS_DH"/>
</dbReference>
<evidence type="ECO:0000256" key="14">
    <source>
        <dbReference type="ARBA" id="ARBA00023398"/>
    </source>
</evidence>
<dbReference type="Gene3D" id="3.10.129.110">
    <property type="entry name" value="Polyketide synthase dehydratase"/>
    <property type="match status" value="1"/>
</dbReference>
<evidence type="ECO:0000256" key="31">
    <source>
        <dbReference type="ARBA" id="ARBA00048281"/>
    </source>
</evidence>
<dbReference type="PROSITE" id="PS50075">
    <property type="entry name" value="CARRIER"/>
    <property type="match status" value="1"/>
</dbReference>
<evidence type="ECO:0000256" key="17">
    <source>
        <dbReference type="ARBA" id="ARBA00023402"/>
    </source>
</evidence>
<gene>
    <name evidence="54" type="primary">LOC107067738</name>
</gene>
<dbReference type="SUPFAM" id="SSF50129">
    <property type="entry name" value="GroES-like"/>
    <property type="match status" value="1"/>
</dbReference>
<comment type="catalytic activity">
    <reaction evidence="37">
        <text>holo-[ACP] + acetyl-CoA = acetyl-[ACP] + CoA</text>
        <dbReference type="Rhea" id="RHEA:41788"/>
        <dbReference type="Rhea" id="RHEA-COMP:9621"/>
        <dbReference type="Rhea" id="RHEA-COMP:9685"/>
        <dbReference type="ChEBI" id="CHEBI:57287"/>
        <dbReference type="ChEBI" id="CHEBI:57288"/>
        <dbReference type="ChEBI" id="CHEBI:64479"/>
        <dbReference type="ChEBI" id="CHEBI:78446"/>
        <dbReference type="EC" id="2.3.1.38"/>
    </reaction>
    <physiologicalReaction direction="left-to-right" evidence="37">
        <dbReference type="Rhea" id="RHEA:41789"/>
    </physiologicalReaction>
</comment>
<comment type="catalytic activity">
    <reaction evidence="14">
        <text>(3R)-hydroxytetradecanoyl-[ACP] = (2E)-tetradecenoyl-[ACP] + H2O</text>
        <dbReference type="Rhea" id="RHEA:41892"/>
        <dbReference type="Rhea" id="RHEA-COMP:9646"/>
        <dbReference type="Rhea" id="RHEA-COMP:9647"/>
        <dbReference type="ChEBI" id="CHEBI:15377"/>
        <dbReference type="ChEBI" id="CHEBI:78474"/>
        <dbReference type="ChEBI" id="CHEBI:78475"/>
    </reaction>
    <physiologicalReaction direction="left-to-right" evidence="14">
        <dbReference type="Rhea" id="RHEA:41893"/>
    </physiologicalReaction>
</comment>
<comment type="catalytic activity">
    <reaction evidence="45">
        <text>3-oxooctanoyl-[ACP] + NADPH + H(+) = (3R)-hydroxyoctanoyl-[ACP] + NADP(+)</text>
        <dbReference type="Rhea" id="RHEA:41840"/>
        <dbReference type="Rhea" id="RHEA-COMP:9633"/>
        <dbReference type="Rhea" id="RHEA-COMP:9634"/>
        <dbReference type="ChEBI" id="CHEBI:15378"/>
        <dbReference type="ChEBI" id="CHEBI:57783"/>
        <dbReference type="ChEBI" id="CHEBI:58349"/>
        <dbReference type="ChEBI" id="CHEBI:78460"/>
        <dbReference type="ChEBI" id="CHEBI:78461"/>
    </reaction>
    <physiologicalReaction direction="left-to-right" evidence="45">
        <dbReference type="Rhea" id="RHEA:41841"/>
    </physiologicalReaction>
</comment>
<evidence type="ECO:0000256" key="10">
    <source>
        <dbReference type="ARBA" id="ARBA00023351"/>
    </source>
</evidence>
<evidence type="ECO:0000256" key="11">
    <source>
        <dbReference type="ARBA" id="ARBA00023373"/>
    </source>
</evidence>
<evidence type="ECO:0000256" key="43">
    <source>
        <dbReference type="ARBA" id="ARBA00049263"/>
    </source>
</evidence>
<comment type="catalytic activity">
    <reaction evidence="29">
        <text>acetyl-[ACP] + malonyl-[ACP] + H(+) = 3-oxobutanoyl-[ACP] + holo-[ACP] + CO2</text>
        <dbReference type="Rhea" id="RHEA:41800"/>
        <dbReference type="Rhea" id="RHEA-COMP:9621"/>
        <dbReference type="Rhea" id="RHEA-COMP:9623"/>
        <dbReference type="Rhea" id="RHEA-COMP:9625"/>
        <dbReference type="Rhea" id="RHEA-COMP:9685"/>
        <dbReference type="ChEBI" id="CHEBI:15378"/>
        <dbReference type="ChEBI" id="CHEBI:16526"/>
        <dbReference type="ChEBI" id="CHEBI:64479"/>
        <dbReference type="ChEBI" id="CHEBI:78446"/>
        <dbReference type="ChEBI" id="CHEBI:78449"/>
        <dbReference type="ChEBI" id="CHEBI:78450"/>
    </reaction>
    <physiologicalReaction direction="left-to-right" evidence="29">
        <dbReference type="Rhea" id="RHEA:41801"/>
    </physiologicalReaction>
</comment>
<evidence type="ECO:0000256" key="26">
    <source>
        <dbReference type="ARBA" id="ARBA00047810"/>
    </source>
</evidence>
<evidence type="ECO:0000256" key="12">
    <source>
        <dbReference type="ARBA" id="ARBA00023388"/>
    </source>
</evidence>